<keyword evidence="1" id="KW-1133">Transmembrane helix</keyword>
<comment type="caution">
    <text evidence="2">The sequence shown here is derived from an EMBL/GenBank/DDBJ whole genome shotgun (WGS) entry which is preliminary data.</text>
</comment>
<feature type="transmembrane region" description="Helical" evidence="1">
    <location>
        <begin position="21"/>
        <end position="41"/>
    </location>
</feature>
<dbReference type="InterPro" id="IPR012902">
    <property type="entry name" value="N_methyl_site"/>
</dbReference>
<evidence type="ECO:0000313" key="2">
    <source>
        <dbReference type="EMBL" id="KKQ48658.1"/>
    </source>
</evidence>
<proteinExistence type="predicted"/>
<keyword evidence="1" id="KW-0812">Transmembrane</keyword>
<protein>
    <submittedName>
        <fullName evidence="2">Uncharacterized protein</fullName>
    </submittedName>
</protein>
<dbReference type="EMBL" id="LBTW01000026">
    <property type="protein sequence ID" value="KKQ48658.1"/>
    <property type="molecule type" value="Genomic_DNA"/>
</dbReference>
<organism evidence="2 3">
    <name type="scientific">Candidatus Woesebacteria bacterium GW2011_GWD1_38_10</name>
    <dbReference type="NCBI Taxonomy" id="1618592"/>
    <lineage>
        <taxon>Bacteria</taxon>
        <taxon>Candidatus Woeseibacteriota</taxon>
    </lineage>
</organism>
<evidence type="ECO:0000313" key="3">
    <source>
        <dbReference type="Proteomes" id="UP000034366"/>
    </source>
</evidence>
<dbReference type="AlphaFoldDB" id="A0A0G0I007"/>
<gene>
    <name evidence="2" type="ORF">US67_C0026G0008</name>
</gene>
<dbReference type="Proteomes" id="UP000034366">
    <property type="component" value="Unassembled WGS sequence"/>
</dbReference>
<name>A0A0G0I007_9BACT</name>
<reference evidence="2 3" key="1">
    <citation type="journal article" date="2015" name="Nature">
        <title>rRNA introns, odd ribosomes, and small enigmatic genomes across a large radiation of phyla.</title>
        <authorList>
            <person name="Brown C.T."/>
            <person name="Hug L.A."/>
            <person name="Thomas B.C."/>
            <person name="Sharon I."/>
            <person name="Castelle C.J."/>
            <person name="Singh A."/>
            <person name="Wilkins M.J."/>
            <person name="Williams K.H."/>
            <person name="Banfield J.F."/>
        </authorList>
    </citation>
    <scope>NUCLEOTIDE SEQUENCE [LARGE SCALE GENOMIC DNA]</scope>
</reference>
<dbReference type="Pfam" id="PF07963">
    <property type="entry name" value="N_methyl"/>
    <property type="match status" value="1"/>
</dbReference>
<accession>A0A0G0I007</accession>
<sequence>MQKDIPIYNVINTRYHRGQSILEVILALAILSIIITAIVSLTSTSVNTSTYSKNVSQANRYADEVVEYIRKEKEFSGWSDFTSDIITAYGGIWCMPDLTFTINEACDPLNNSHFISSTIFQRMLTATPINDNSIDIDVEVVWTDDKGLHQTKSSTTVSNW</sequence>
<keyword evidence="1" id="KW-0472">Membrane</keyword>
<evidence type="ECO:0000256" key="1">
    <source>
        <dbReference type="SAM" id="Phobius"/>
    </source>
</evidence>